<dbReference type="CDD" id="cd00090">
    <property type="entry name" value="HTH_ARSR"/>
    <property type="match status" value="1"/>
</dbReference>
<evidence type="ECO:0000259" key="5">
    <source>
        <dbReference type="PROSITE" id="PS51078"/>
    </source>
</evidence>
<dbReference type="InterPro" id="IPR014757">
    <property type="entry name" value="Tscrpt_reg_IclR_C"/>
</dbReference>
<dbReference type="InterPro" id="IPR029016">
    <property type="entry name" value="GAF-like_dom_sf"/>
</dbReference>
<dbReference type="RefSeq" id="WP_062023062.1">
    <property type="nucleotide sequence ID" value="NZ_LQQC01000013.1"/>
</dbReference>
<dbReference type="Gene3D" id="3.30.450.40">
    <property type="match status" value="1"/>
</dbReference>
<keyword evidence="1" id="KW-0805">Transcription regulation</keyword>
<dbReference type="Pfam" id="PF09339">
    <property type="entry name" value="HTH_IclR"/>
    <property type="match status" value="1"/>
</dbReference>
<dbReference type="InterPro" id="IPR036390">
    <property type="entry name" value="WH_DNA-bd_sf"/>
</dbReference>
<dbReference type="GO" id="GO:0003700">
    <property type="term" value="F:DNA-binding transcription factor activity"/>
    <property type="evidence" value="ECO:0007669"/>
    <property type="project" value="TreeGrafter"/>
</dbReference>
<evidence type="ECO:0000256" key="2">
    <source>
        <dbReference type="ARBA" id="ARBA00023125"/>
    </source>
</evidence>
<dbReference type="GO" id="GO:0003677">
    <property type="term" value="F:DNA binding"/>
    <property type="evidence" value="ECO:0007669"/>
    <property type="project" value="UniProtKB-KW"/>
</dbReference>
<dbReference type="InterPro" id="IPR036388">
    <property type="entry name" value="WH-like_DNA-bd_sf"/>
</dbReference>
<dbReference type="Proteomes" id="UP000243589">
    <property type="component" value="Unassembled WGS sequence"/>
</dbReference>
<reference evidence="6 7" key="1">
    <citation type="submission" date="2016-01" db="EMBL/GenBank/DDBJ databases">
        <title>Use of Whole Genome Sequencing to ascertain that Brevibacterium massiliense (Roux, Raoult 2009) is a later heterotypic synonym of Brevibacterium ravenspurgense (Mages 2008).</title>
        <authorList>
            <person name="Bernier A.-M."/>
            <person name="Burdz T."/>
            <person name="Huynh C."/>
            <person name="Pachecho A.L."/>
            <person name="Wiebe D."/>
            <person name="Bonner C."/>
            <person name="Bernard K."/>
        </authorList>
    </citation>
    <scope>NUCLEOTIDE SEQUENCE [LARGE SCALE GENOMIC DNA]</scope>
    <source>
        <strain evidence="6 7">CCUG56047</strain>
    </source>
</reference>
<name>A0A150H5P5_9MICO</name>
<dbReference type="InterPro" id="IPR005471">
    <property type="entry name" value="Tscrpt_reg_IclR_N"/>
</dbReference>
<dbReference type="Gene3D" id="1.10.10.10">
    <property type="entry name" value="Winged helix-like DNA-binding domain superfamily/Winged helix DNA-binding domain"/>
    <property type="match status" value="1"/>
</dbReference>
<dbReference type="PANTHER" id="PTHR30136">
    <property type="entry name" value="HELIX-TURN-HELIX TRANSCRIPTIONAL REGULATOR, ICLR FAMILY"/>
    <property type="match status" value="1"/>
</dbReference>
<evidence type="ECO:0000313" key="6">
    <source>
        <dbReference type="EMBL" id="KXZ57178.1"/>
    </source>
</evidence>
<dbReference type="SMART" id="SM00346">
    <property type="entry name" value="HTH_ICLR"/>
    <property type="match status" value="1"/>
</dbReference>
<gene>
    <name evidence="6" type="primary">allR</name>
    <name evidence="6" type="ORF">Bravens_02008</name>
</gene>
<keyword evidence="3" id="KW-0804">Transcription</keyword>
<keyword evidence="2" id="KW-0238">DNA-binding</keyword>
<dbReference type="PANTHER" id="PTHR30136:SF35">
    <property type="entry name" value="HTH-TYPE TRANSCRIPTIONAL REGULATOR RV1719"/>
    <property type="match status" value="1"/>
</dbReference>
<comment type="caution">
    <text evidence="6">The sequence shown here is derived from an EMBL/GenBank/DDBJ whole genome shotgun (WGS) entry which is preliminary data.</text>
</comment>
<dbReference type="InterPro" id="IPR050707">
    <property type="entry name" value="HTH_MetabolicPath_Reg"/>
</dbReference>
<feature type="domain" description="IclR-ED" evidence="5">
    <location>
        <begin position="65"/>
        <end position="235"/>
    </location>
</feature>
<evidence type="ECO:0000259" key="4">
    <source>
        <dbReference type="PROSITE" id="PS51077"/>
    </source>
</evidence>
<dbReference type="AlphaFoldDB" id="A0A150H5P5"/>
<dbReference type="PATRIC" id="fig|479117.4.peg.1992"/>
<evidence type="ECO:0000256" key="1">
    <source>
        <dbReference type="ARBA" id="ARBA00023015"/>
    </source>
</evidence>
<keyword evidence="7" id="KW-1185">Reference proteome</keyword>
<feature type="domain" description="HTH iclR-type" evidence="4">
    <location>
        <begin position="4"/>
        <end position="64"/>
    </location>
</feature>
<dbReference type="GO" id="GO:0045892">
    <property type="term" value="P:negative regulation of DNA-templated transcription"/>
    <property type="evidence" value="ECO:0007669"/>
    <property type="project" value="TreeGrafter"/>
</dbReference>
<dbReference type="PROSITE" id="PS51078">
    <property type="entry name" value="ICLR_ED"/>
    <property type="match status" value="1"/>
</dbReference>
<protein>
    <submittedName>
        <fullName evidence="6">HTH-type transcriptional repressor AllR</fullName>
    </submittedName>
</protein>
<proteinExistence type="predicted"/>
<dbReference type="Pfam" id="PF01614">
    <property type="entry name" value="IclR_C"/>
    <property type="match status" value="1"/>
</dbReference>
<organism evidence="6 7">
    <name type="scientific">Brevibacterium ravenspurgense</name>
    <dbReference type="NCBI Taxonomy" id="479117"/>
    <lineage>
        <taxon>Bacteria</taxon>
        <taxon>Bacillati</taxon>
        <taxon>Actinomycetota</taxon>
        <taxon>Actinomycetes</taxon>
        <taxon>Micrococcales</taxon>
        <taxon>Brevibacteriaceae</taxon>
        <taxon>Brevibacterium</taxon>
    </lineage>
</organism>
<evidence type="ECO:0000313" key="7">
    <source>
        <dbReference type="Proteomes" id="UP000243589"/>
    </source>
</evidence>
<evidence type="ECO:0000256" key="3">
    <source>
        <dbReference type="ARBA" id="ARBA00023163"/>
    </source>
</evidence>
<dbReference type="SUPFAM" id="SSF55781">
    <property type="entry name" value="GAF domain-like"/>
    <property type="match status" value="1"/>
</dbReference>
<dbReference type="PROSITE" id="PS51077">
    <property type="entry name" value="HTH_ICLR"/>
    <property type="match status" value="1"/>
</dbReference>
<dbReference type="EMBL" id="LQQC01000013">
    <property type="protein sequence ID" value="KXZ57178.1"/>
    <property type="molecule type" value="Genomic_DNA"/>
</dbReference>
<accession>A0A150H5P5</accession>
<sequence>MADVPALRRAVAMLRAVSLSNEPMSAGQLSRELDIPRSTVYDILAVLEELNVVSKRKNGYVPGPASTGVGAAYLRSVPLVNAAAPAMRALADAIDGCVHLSTLRGNEAQILTADRGPDAPACPSWPGDVQPVATSAAGQAILSCLPKGAIAGLIDEHLMPRVLEELRAVRLRGYAIEHCDDSSTWTISAALQPRSGSLVAALSIVLPANYWSADNELRVAKALKLTVKRLSDRLN</sequence>
<dbReference type="InterPro" id="IPR011991">
    <property type="entry name" value="ArsR-like_HTH"/>
</dbReference>
<dbReference type="SUPFAM" id="SSF46785">
    <property type="entry name" value="Winged helix' DNA-binding domain"/>
    <property type="match status" value="1"/>
</dbReference>